<dbReference type="SUPFAM" id="SSF140566">
    <property type="entry name" value="FlgN-like"/>
    <property type="match status" value="1"/>
</dbReference>
<evidence type="ECO:0000313" key="3">
    <source>
        <dbReference type="Proteomes" id="UP000051401"/>
    </source>
</evidence>
<dbReference type="Proteomes" id="UP000051401">
    <property type="component" value="Unassembled WGS sequence"/>
</dbReference>
<name>A0A0T5P6S8_9RHOB</name>
<gene>
    <name evidence="2" type="ORF">RIdsm_05287</name>
    <name evidence="1" type="ORF">XM52_16795</name>
</gene>
<dbReference type="RefSeq" id="WP_057817597.1">
    <property type="nucleotide sequence ID" value="NZ_CP031598.1"/>
</dbReference>
<sequence length="119" mass="13470">MEPETAKEILQALDDLLEQERSALLTGDLDQMAVLLDRKTVLIDALNTVEPEHQPDLDEIRGKVRRNQTLLDGALQGIRQVAGRMAALRQLRHSFDTYDESGRRHTIEGAVTRQVEKRA</sequence>
<dbReference type="Proteomes" id="UP000325785">
    <property type="component" value="Chromosome"/>
</dbReference>
<dbReference type="Gene3D" id="1.20.58.300">
    <property type="entry name" value="FlgN-like"/>
    <property type="match status" value="1"/>
</dbReference>
<evidence type="ECO:0000313" key="1">
    <source>
        <dbReference type="EMBL" id="KRS16877.1"/>
    </source>
</evidence>
<dbReference type="GO" id="GO:0044780">
    <property type="term" value="P:bacterial-type flagellum assembly"/>
    <property type="evidence" value="ECO:0007669"/>
    <property type="project" value="InterPro"/>
</dbReference>
<dbReference type="KEGG" id="rid:RIdsm_05287"/>
<dbReference type="OrthoDB" id="7862860at2"/>
<evidence type="ECO:0000313" key="2">
    <source>
        <dbReference type="EMBL" id="QEW29442.1"/>
    </source>
</evidence>
<reference evidence="1 3" key="1">
    <citation type="submission" date="2015-04" db="EMBL/GenBank/DDBJ databases">
        <title>The draft genome sequence of Roseovarius indicus B108T.</title>
        <authorList>
            <person name="Li G."/>
            <person name="Lai Q."/>
            <person name="Shao Z."/>
            <person name="Yan P."/>
        </authorList>
    </citation>
    <scope>NUCLEOTIDE SEQUENCE [LARGE SCALE GENOMIC DNA]</scope>
    <source>
        <strain evidence="1 3">B108</strain>
    </source>
</reference>
<evidence type="ECO:0000313" key="4">
    <source>
        <dbReference type="Proteomes" id="UP000325785"/>
    </source>
</evidence>
<organism evidence="1 3">
    <name type="scientific">Roseovarius indicus</name>
    <dbReference type="NCBI Taxonomy" id="540747"/>
    <lineage>
        <taxon>Bacteria</taxon>
        <taxon>Pseudomonadati</taxon>
        <taxon>Pseudomonadota</taxon>
        <taxon>Alphaproteobacteria</taxon>
        <taxon>Rhodobacterales</taxon>
        <taxon>Roseobacteraceae</taxon>
        <taxon>Roseovarius</taxon>
    </lineage>
</organism>
<dbReference type="InterPro" id="IPR036679">
    <property type="entry name" value="FlgN-like_sf"/>
</dbReference>
<proteinExistence type="predicted"/>
<dbReference type="EMBL" id="LAXI01000011">
    <property type="protein sequence ID" value="KRS16877.1"/>
    <property type="molecule type" value="Genomic_DNA"/>
</dbReference>
<protein>
    <submittedName>
        <fullName evidence="2">FlgN protein</fullName>
    </submittedName>
</protein>
<dbReference type="STRING" id="540747.SAMN04488031_102214"/>
<keyword evidence="3" id="KW-1185">Reference proteome</keyword>
<reference evidence="2 4" key="2">
    <citation type="submission" date="2018-08" db="EMBL/GenBank/DDBJ databases">
        <title>Genetic Globetrotter - A new plasmid hitch-hiking vast phylogenetic and geographic distances.</title>
        <authorList>
            <person name="Vollmers J."/>
            <person name="Petersen J."/>
        </authorList>
    </citation>
    <scope>NUCLEOTIDE SEQUENCE [LARGE SCALE GENOMIC DNA]</scope>
    <source>
        <strain evidence="2 4">DSM 26383</strain>
    </source>
</reference>
<dbReference type="EMBL" id="CP031598">
    <property type="protein sequence ID" value="QEW29442.1"/>
    <property type="molecule type" value="Genomic_DNA"/>
</dbReference>
<dbReference type="PATRIC" id="fig|540747.5.peg.1083"/>
<dbReference type="AlphaFoldDB" id="A0A0T5P6S8"/>
<accession>A0A0T5P6S8</accession>